<proteinExistence type="predicted"/>
<dbReference type="Proteomes" id="UP000008810">
    <property type="component" value="Chromosome 1"/>
</dbReference>
<feature type="region of interest" description="Disordered" evidence="1">
    <location>
        <begin position="44"/>
        <end position="204"/>
    </location>
</feature>
<protein>
    <submittedName>
        <fullName evidence="2 3">Uncharacterized protein</fullName>
    </submittedName>
</protein>
<reference evidence="3" key="3">
    <citation type="submission" date="2018-08" db="UniProtKB">
        <authorList>
            <consortium name="EnsemblPlants"/>
        </authorList>
    </citation>
    <scope>IDENTIFICATION</scope>
    <source>
        <strain evidence="3">cv. Bd21</strain>
    </source>
</reference>
<evidence type="ECO:0000313" key="3">
    <source>
        <dbReference type="EnsemblPlants" id="PNT74874"/>
    </source>
</evidence>
<feature type="compositionally biased region" description="Basic and acidic residues" evidence="1">
    <location>
        <begin position="180"/>
        <end position="197"/>
    </location>
</feature>
<gene>
    <name evidence="2" type="ORF">BRADI_1g23516v3</name>
</gene>
<dbReference type="Gramene" id="PNT74875">
    <property type="protein sequence ID" value="PNT74875"/>
    <property type="gene ID" value="BRADI_1g23516v3"/>
</dbReference>
<name>A0A2K2DKR7_BRADI</name>
<dbReference type="EnsemblPlants" id="PNT74875">
    <property type="protein sequence ID" value="PNT74875"/>
    <property type="gene ID" value="BRADI_1g23516v3"/>
</dbReference>
<keyword evidence="4" id="KW-1185">Reference proteome</keyword>
<dbReference type="EnsemblPlants" id="PNT74874">
    <property type="protein sequence ID" value="PNT74874"/>
    <property type="gene ID" value="BRADI_1g23516v3"/>
</dbReference>
<feature type="compositionally biased region" description="Low complexity" evidence="1">
    <location>
        <begin position="105"/>
        <end position="119"/>
    </location>
</feature>
<reference evidence="2" key="2">
    <citation type="submission" date="2017-06" db="EMBL/GenBank/DDBJ databases">
        <title>WGS assembly of Brachypodium distachyon.</title>
        <authorList>
            <consortium name="The International Brachypodium Initiative"/>
            <person name="Lucas S."/>
            <person name="Harmon-Smith M."/>
            <person name="Lail K."/>
            <person name="Tice H."/>
            <person name="Grimwood J."/>
            <person name="Bruce D."/>
            <person name="Barry K."/>
            <person name="Shu S."/>
            <person name="Lindquist E."/>
            <person name="Wang M."/>
            <person name="Pitluck S."/>
            <person name="Vogel J.P."/>
            <person name="Garvin D.F."/>
            <person name="Mockler T.C."/>
            <person name="Schmutz J."/>
            <person name="Rokhsar D."/>
            <person name="Bevan M.W."/>
        </authorList>
    </citation>
    <scope>NUCLEOTIDE SEQUENCE</scope>
    <source>
        <strain evidence="2">Bd21</strain>
    </source>
</reference>
<dbReference type="EMBL" id="CM000880">
    <property type="protein sequence ID" value="PNT74874.1"/>
    <property type="molecule type" value="Genomic_DNA"/>
</dbReference>
<evidence type="ECO:0000256" key="1">
    <source>
        <dbReference type="SAM" id="MobiDB-lite"/>
    </source>
</evidence>
<dbReference type="InParanoid" id="A0A2K2DKR7"/>
<organism evidence="2">
    <name type="scientific">Brachypodium distachyon</name>
    <name type="common">Purple false brome</name>
    <name type="synonym">Trachynia distachya</name>
    <dbReference type="NCBI Taxonomy" id="15368"/>
    <lineage>
        <taxon>Eukaryota</taxon>
        <taxon>Viridiplantae</taxon>
        <taxon>Streptophyta</taxon>
        <taxon>Embryophyta</taxon>
        <taxon>Tracheophyta</taxon>
        <taxon>Spermatophyta</taxon>
        <taxon>Magnoliopsida</taxon>
        <taxon>Liliopsida</taxon>
        <taxon>Poales</taxon>
        <taxon>Poaceae</taxon>
        <taxon>BOP clade</taxon>
        <taxon>Pooideae</taxon>
        <taxon>Stipodae</taxon>
        <taxon>Brachypodieae</taxon>
        <taxon>Brachypodium</taxon>
    </lineage>
</organism>
<accession>A0A2K2DKR7</accession>
<evidence type="ECO:0000313" key="4">
    <source>
        <dbReference type="Proteomes" id="UP000008810"/>
    </source>
</evidence>
<feature type="compositionally biased region" description="Basic and acidic residues" evidence="1">
    <location>
        <begin position="89"/>
        <end position="102"/>
    </location>
</feature>
<evidence type="ECO:0000313" key="2">
    <source>
        <dbReference type="EMBL" id="PNT74874.1"/>
    </source>
</evidence>
<dbReference type="AlphaFoldDB" id="A0A2K2DKR7"/>
<feature type="compositionally biased region" description="Basic residues" evidence="1">
    <location>
        <begin position="120"/>
        <end position="130"/>
    </location>
</feature>
<dbReference type="EMBL" id="CM000880">
    <property type="protein sequence ID" value="PNT74875.1"/>
    <property type="molecule type" value="Genomic_DNA"/>
</dbReference>
<sequence length="204" mass="22553">MVKADSVLTTNCRLRASPAAPNNLPDNVFRGENAKTCLQQFPYRAPEKSASPIRQFFSPTDRGGGGLPYPRPGQSLPPKRAWHPPSPFSRHEPAGARREGRQPEAGAAASTRRGAAAARCGRRRPARKGWRRPDAAASRGRGRPAGHQGARRPDAAANKVVCSVGKRERKRRRPRAGCSVEKKGEESREGEEKEIRNRWRGRKR</sequence>
<reference evidence="2 3" key="1">
    <citation type="journal article" date="2010" name="Nature">
        <title>Genome sequencing and analysis of the model grass Brachypodium distachyon.</title>
        <authorList>
            <consortium name="International Brachypodium Initiative"/>
        </authorList>
    </citation>
    <scope>NUCLEOTIDE SEQUENCE [LARGE SCALE GENOMIC DNA]</scope>
    <source>
        <strain evidence="2 3">Bd21</strain>
    </source>
</reference>
<dbReference type="Gramene" id="PNT74874">
    <property type="protein sequence ID" value="PNT74874"/>
    <property type="gene ID" value="BRADI_1g23516v3"/>
</dbReference>